<evidence type="ECO:0000313" key="3">
    <source>
        <dbReference type="EMBL" id="UTI65122.1"/>
    </source>
</evidence>
<accession>A0ABY5DVM8</accession>
<gene>
    <name evidence="3" type="ORF">NBH00_02665</name>
</gene>
<keyword evidence="1" id="KW-1133">Transmembrane helix</keyword>
<dbReference type="InterPro" id="IPR003399">
    <property type="entry name" value="Mce/MlaD"/>
</dbReference>
<dbReference type="PANTHER" id="PTHR33371">
    <property type="entry name" value="INTERMEMBRANE PHOSPHOLIPID TRANSPORT SYSTEM BINDING PROTEIN MLAD-RELATED"/>
    <property type="match status" value="1"/>
</dbReference>
<dbReference type="InterPro" id="IPR052336">
    <property type="entry name" value="MlaD_Phospholipid_Transporter"/>
</dbReference>
<protein>
    <submittedName>
        <fullName evidence="3">MlaD family protein</fullName>
    </submittedName>
</protein>
<organism evidence="3 4">
    <name type="scientific">Paraconexibacter antarcticus</name>
    <dbReference type="NCBI Taxonomy" id="2949664"/>
    <lineage>
        <taxon>Bacteria</taxon>
        <taxon>Bacillati</taxon>
        <taxon>Actinomycetota</taxon>
        <taxon>Thermoleophilia</taxon>
        <taxon>Solirubrobacterales</taxon>
        <taxon>Paraconexibacteraceae</taxon>
        <taxon>Paraconexibacter</taxon>
    </lineage>
</organism>
<reference evidence="3 4" key="1">
    <citation type="submission" date="2022-06" db="EMBL/GenBank/DDBJ databases">
        <title>Paraconexibacter antarcticus.</title>
        <authorList>
            <person name="Kim C.S."/>
        </authorList>
    </citation>
    <scope>NUCLEOTIDE SEQUENCE [LARGE SCALE GENOMIC DNA]</scope>
    <source>
        <strain evidence="3 4">02-257</strain>
    </source>
</reference>
<dbReference type="Pfam" id="PF02470">
    <property type="entry name" value="MlaD"/>
    <property type="match status" value="1"/>
</dbReference>
<keyword evidence="1" id="KW-0812">Transmembrane</keyword>
<dbReference type="Proteomes" id="UP001056035">
    <property type="component" value="Chromosome"/>
</dbReference>
<name>A0ABY5DVM8_9ACTN</name>
<dbReference type="EMBL" id="CP098502">
    <property type="protein sequence ID" value="UTI65122.1"/>
    <property type="molecule type" value="Genomic_DNA"/>
</dbReference>
<evidence type="ECO:0000259" key="2">
    <source>
        <dbReference type="Pfam" id="PF02470"/>
    </source>
</evidence>
<evidence type="ECO:0000256" key="1">
    <source>
        <dbReference type="SAM" id="Phobius"/>
    </source>
</evidence>
<dbReference type="RefSeq" id="WP_254571812.1">
    <property type="nucleotide sequence ID" value="NZ_CP098502.1"/>
</dbReference>
<keyword evidence="4" id="KW-1185">Reference proteome</keyword>
<dbReference type="PANTHER" id="PTHR33371:SF4">
    <property type="entry name" value="INTERMEMBRANE PHOSPHOLIPID TRANSPORT SYSTEM BINDING PROTEIN MLAD"/>
    <property type="match status" value="1"/>
</dbReference>
<feature type="domain" description="Mce/MlaD" evidence="2">
    <location>
        <begin position="38"/>
        <end position="118"/>
    </location>
</feature>
<feature type="transmembrane region" description="Helical" evidence="1">
    <location>
        <begin position="12"/>
        <end position="30"/>
    </location>
</feature>
<proteinExistence type="predicted"/>
<evidence type="ECO:0000313" key="4">
    <source>
        <dbReference type="Proteomes" id="UP001056035"/>
    </source>
</evidence>
<keyword evidence="1" id="KW-0472">Membrane</keyword>
<sequence length="499" mass="52397">MRRRRDRISNLGAGLLVIGVTLIAVFFAFTKANPFANPYKLHAIFSSALSNGVRPNAPVRIAGVAVGKVTDVGRGPGTTVRVTMEIDKRGLPIHADATIKARPRLFLEGNYFLELRPGTPSAPAIPDGGTVPLGRTAIPVQFDQVLDVYRTDVRTSLQHLLGGLSTALAEGGDRALRANLRRAPAAFREGAVALEAARGTQDGDLAGVIREQARLNSTLDAHRVELQGLLGGFRGTMEALASQQGPLAATVPALRGLLDRTPAAVAALDRTLPALRTIAVALRPGLRAAPPVLDHAVPFLHALGGLTAPARLPALVTQLRAAAPAISRVEATLPPLLDVVRPVSQCVTTRVVPVLDATVPDGPLTAKGRTVWQELFSLGTGLLSSQQNFGGDGYSTRYSFGLGAEGFATKLPGPGNLIQLGSDQTLGSRPAFHNDQPAFAPDAPCLTQPLTSLQADTAPPAGRSARVSMRLTAPLTPARVRAATVRANRPHRASRRGTP</sequence>